<proteinExistence type="predicted"/>
<dbReference type="RefSeq" id="WP_217891637.1">
    <property type="nucleotide sequence ID" value="NZ_JAHSTS010000001.1"/>
</dbReference>
<gene>
    <name evidence="1" type="ORF">KVG96_08690</name>
</gene>
<evidence type="ECO:0000313" key="2">
    <source>
        <dbReference type="Proteomes" id="UP000765224"/>
    </source>
</evidence>
<comment type="caution">
    <text evidence="1">The sequence shown here is derived from an EMBL/GenBank/DDBJ whole genome shotgun (WGS) entry which is preliminary data.</text>
</comment>
<accession>A0ABS6PDC9</accession>
<protein>
    <recommendedName>
        <fullName evidence="3">Peptidase C39-like domain-containing protein</fullName>
    </recommendedName>
</protein>
<sequence>MPFVMTDPIDQGNGPFCGAACAVYVLHWLRDLGLTEGVADGVSADVDAEVTHAMTYTRTVDCTNFLGSTPANIATYLKTHEPTVSIYAPTEIITNWSVRPWYAGLRMGLQTCSSVNWSCGCTCAMPGGVLGDDYLIISLISKSWTVPFFSFDFYNGHFVVRISDTQLMDPNGYIRDTATYLSGGYLSRGWASVGLDLHIYKNRVTATTPLLV</sequence>
<dbReference type="Proteomes" id="UP000765224">
    <property type="component" value="Unassembled WGS sequence"/>
</dbReference>
<name>A0ABS6PDC9_9PSED</name>
<keyword evidence="2" id="KW-1185">Reference proteome</keyword>
<evidence type="ECO:0008006" key="3">
    <source>
        <dbReference type="Google" id="ProtNLM"/>
    </source>
</evidence>
<dbReference type="EMBL" id="JAHSTS010000001">
    <property type="protein sequence ID" value="MBV4458021.1"/>
    <property type="molecule type" value="Genomic_DNA"/>
</dbReference>
<evidence type="ECO:0000313" key="1">
    <source>
        <dbReference type="EMBL" id="MBV4458021.1"/>
    </source>
</evidence>
<reference evidence="1 2" key="1">
    <citation type="submission" date="2021-06" db="EMBL/GenBank/DDBJ databases">
        <title>Updating the genus Pseudomonas: Description of 43 new species and partition of the Pseudomonas putida group.</title>
        <authorList>
            <person name="Girard L."/>
            <person name="Lood C."/>
            <person name="Vandamme P."/>
            <person name="Rokni-Zadeh H."/>
            <person name="Van Noort V."/>
            <person name="Hofte M."/>
            <person name="Lavigne R."/>
            <person name="De Mot R."/>
        </authorList>
    </citation>
    <scope>NUCLEOTIDE SEQUENCE [LARGE SCALE GENOMIC DNA]</scope>
    <source>
        <strain evidence="1 2">COR58</strain>
    </source>
</reference>
<organism evidence="1 2">
    <name type="scientific">Pseudomonas ekonensis</name>
    <dbReference type="NCBI Taxonomy" id="2842353"/>
    <lineage>
        <taxon>Bacteria</taxon>
        <taxon>Pseudomonadati</taxon>
        <taxon>Pseudomonadota</taxon>
        <taxon>Gammaproteobacteria</taxon>
        <taxon>Pseudomonadales</taxon>
        <taxon>Pseudomonadaceae</taxon>
        <taxon>Pseudomonas</taxon>
    </lineage>
</organism>